<evidence type="ECO:0000313" key="1">
    <source>
        <dbReference type="EMBL" id="MCE5169536.1"/>
    </source>
</evidence>
<accession>A0ABS8YGP5</accession>
<name>A0ABS8YGP5_9BACL</name>
<evidence type="ECO:0000313" key="2">
    <source>
        <dbReference type="Proteomes" id="UP001199916"/>
    </source>
</evidence>
<dbReference type="Pfam" id="PF10673">
    <property type="entry name" value="DUF2487"/>
    <property type="match status" value="1"/>
</dbReference>
<dbReference type="EMBL" id="JAJNBZ010000005">
    <property type="protein sequence ID" value="MCE5169536.1"/>
    <property type="molecule type" value="Genomic_DNA"/>
</dbReference>
<organism evidence="1 2">
    <name type="scientific">Paenibacillus profundus</name>
    <dbReference type="NCBI Taxonomy" id="1173085"/>
    <lineage>
        <taxon>Bacteria</taxon>
        <taxon>Bacillati</taxon>
        <taxon>Bacillota</taxon>
        <taxon>Bacilli</taxon>
        <taxon>Bacillales</taxon>
        <taxon>Paenibacillaceae</taxon>
        <taxon>Paenibacillus</taxon>
    </lineage>
</organism>
<keyword evidence="2" id="KW-1185">Reference proteome</keyword>
<reference evidence="1 2" key="1">
    <citation type="submission" date="2021-11" db="EMBL/GenBank/DDBJ databases">
        <title>Draft genome sequence of Paenibacillus profundus YoMME, a new Gram-positive bacteria with exoelectrogenic properties.</title>
        <authorList>
            <person name="Hubenova Y."/>
            <person name="Hubenova E."/>
            <person name="Manasiev Y."/>
            <person name="Peykov S."/>
            <person name="Mitov M."/>
        </authorList>
    </citation>
    <scope>NUCLEOTIDE SEQUENCE [LARGE SCALE GENOMIC DNA]</scope>
    <source>
        <strain evidence="1 2">YoMME</strain>
    </source>
</reference>
<gene>
    <name evidence="1" type="ORF">LQV63_09455</name>
</gene>
<dbReference type="Proteomes" id="UP001199916">
    <property type="component" value="Unassembled WGS sequence"/>
</dbReference>
<sequence length="149" mass="17574">MKFSELTLEQWKEWEPYLDTCVLPITGLTGEESPVEAAERLERLRDWLDGVEIPFRGRMVTYPAYHFVMDKQPEQQDISLINGVCSRLRERGFAYIVIISADVRITKDMLETADEVFTPMELPWQELTLVKQEMNKRIQKMWFQSQTVV</sequence>
<protein>
    <submittedName>
        <fullName evidence="1">YpiF family protein</fullName>
    </submittedName>
</protein>
<dbReference type="InterPro" id="IPR019615">
    <property type="entry name" value="DUF2487"/>
</dbReference>
<proteinExistence type="predicted"/>
<comment type="caution">
    <text evidence="1">The sequence shown here is derived from an EMBL/GenBank/DDBJ whole genome shotgun (WGS) entry which is preliminary data.</text>
</comment>
<dbReference type="RefSeq" id="WP_233696489.1">
    <property type="nucleotide sequence ID" value="NZ_JAJNBZ010000005.1"/>
</dbReference>